<reference evidence="1 3" key="1">
    <citation type="submission" date="2015-03" db="EMBL/GenBank/DDBJ databases">
        <authorList>
            <consortium name="Pathogen Informatics"/>
            <person name="Murphy D."/>
        </authorList>
    </citation>
    <scope>NUCLEOTIDE SEQUENCE [LARGE SCALE GENOMIC DNA]</scope>
    <source>
        <strain evidence="1 3">PAP036</strain>
    </source>
</reference>
<dbReference type="Gene3D" id="3.40.50.1820">
    <property type="entry name" value="alpha/beta hydrolase"/>
    <property type="match status" value="1"/>
</dbReference>
<name>A0A0U0YD79_9MYCO</name>
<protein>
    <submittedName>
        <fullName evidence="2">Alpha/beta hydrolase</fullName>
    </submittedName>
    <submittedName>
        <fullName evidence="1">Membrane protein</fullName>
    </submittedName>
</protein>
<reference evidence="2 4" key="2">
    <citation type="submission" date="2018-08" db="EMBL/GenBank/DDBJ databases">
        <title>Linezolid Resistance in Mycobacterium abscessus: MIC Distribution and Comprehensive Investigation of Resistance Mechanisms.</title>
        <authorList>
            <person name="Ye M."/>
            <person name="Xu L."/>
            <person name="Zou Y."/>
            <person name="Li B."/>
            <person name="Guo Q."/>
            <person name="Zhang Y."/>
            <person name="Zhan M."/>
            <person name="Xu B."/>
            <person name="Yu F."/>
            <person name="Zhang Z."/>
            <person name="Chu H."/>
        </authorList>
    </citation>
    <scope>NUCLEOTIDE SEQUENCE [LARGE SCALE GENOMIC DNA]</scope>
    <source>
        <strain evidence="2 4">G143</strain>
    </source>
</reference>
<sequence>MSPTPELHRPRPAVPPARDGELHQVVTIDGRTVQVNVSGPDKGTTVVMLAAAGHFALSYRAVCERLHTAGLRTAVIGHDPHLHAKAITGVLDDIGVKVALLVGDRAGGELAWDLAASKLDRFIGLVAIDRGHPRVADRAGLIRDKHCPPVEINTTVLVTSDATRAIARASQRFVYGDYRIVELMGRRSATRDLTPELAAEVVLRSSSW</sequence>
<dbReference type="GeneID" id="93380094"/>
<evidence type="ECO:0000313" key="4">
    <source>
        <dbReference type="Proteomes" id="UP000284557"/>
    </source>
</evidence>
<evidence type="ECO:0000313" key="1">
    <source>
        <dbReference type="EMBL" id="CPT49275.1"/>
    </source>
</evidence>
<dbReference type="InterPro" id="IPR029058">
    <property type="entry name" value="AB_hydrolase_fold"/>
</dbReference>
<dbReference type="Proteomes" id="UP000038487">
    <property type="component" value="Unassembled WGS sequence"/>
</dbReference>
<gene>
    <name evidence="2" type="ORF">D2E76_12740</name>
    <name evidence="1" type="ORF">ERS075527_03656</name>
</gene>
<dbReference type="AlphaFoldDB" id="A0A0U0YD79"/>
<evidence type="ECO:0000313" key="2">
    <source>
        <dbReference type="EMBL" id="RIT39588.1"/>
    </source>
</evidence>
<evidence type="ECO:0000313" key="3">
    <source>
        <dbReference type="Proteomes" id="UP000038487"/>
    </source>
</evidence>
<proteinExistence type="predicted"/>
<dbReference type="RefSeq" id="WP_005081670.1">
    <property type="nucleotide sequence ID" value="NZ_CM125927.1"/>
</dbReference>
<organism evidence="1 3">
    <name type="scientific">Mycobacteroides abscessus</name>
    <dbReference type="NCBI Taxonomy" id="36809"/>
    <lineage>
        <taxon>Bacteria</taxon>
        <taxon>Bacillati</taxon>
        <taxon>Actinomycetota</taxon>
        <taxon>Actinomycetes</taxon>
        <taxon>Mycobacteriales</taxon>
        <taxon>Mycobacteriaceae</taxon>
        <taxon>Mycobacteroides</taxon>
    </lineage>
</organism>
<dbReference type="Proteomes" id="UP000284557">
    <property type="component" value="Unassembled WGS sequence"/>
</dbReference>
<dbReference type="SUPFAM" id="SSF53474">
    <property type="entry name" value="alpha/beta-Hydrolases"/>
    <property type="match status" value="1"/>
</dbReference>
<keyword evidence="2" id="KW-0378">Hydrolase</keyword>
<dbReference type="EMBL" id="CSUW01000009">
    <property type="protein sequence ID" value="CPT49275.1"/>
    <property type="molecule type" value="Genomic_DNA"/>
</dbReference>
<dbReference type="GO" id="GO:0016787">
    <property type="term" value="F:hydrolase activity"/>
    <property type="evidence" value="ECO:0007669"/>
    <property type="project" value="UniProtKB-KW"/>
</dbReference>
<dbReference type="EMBL" id="QXBN01000008">
    <property type="protein sequence ID" value="RIT39588.1"/>
    <property type="molecule type" value="Genomic_DNA"/>
</dbReference>
<accession>A0A0U0YD79</accession>
<comment type="caution">
    <text evidence="1">The sequence shown here is derived from an EMBL/GenBank/DDBJ whole genome shotgun (WGS) entry which is preliminary data.</text>
</comment>